<reference evidence="8 9" key="1">
    <citation type="submission" date="2017-03" db="EMBL/GenBank/DDBJ databases">
        <title>Complete genome sequence of Blastomonas fulva degrading microcsystin LR.</title>
        <authorList>
            <person name="Lee H.-g."/>
            <person name="Jin L."/>
            <person name="oh H.-M."/>
        </authorList>
    </citation>
    <scope>NUCLEOTIDE SEQUENCE [LARGE SCALE GENOMIC DNA]</scope>
    <source>
        <strain evidence="8 9">T2</strain>
    </source>
</reference>
<dbReference type="PIRSF" id="PIRSF000137">
    <property type="entry name" value="Alcohol_oxidase"/>
    <property type="match status" value="1"/>
</dbReference>
<sequence>MNEFDIIVIGGGSAGCAVAGRLSEDASLSVCLIEAGGRNNGVRVKTPGFMPFLPANTNWKFDTVPQPGLNGRTGYQPRGRGLGGSSAINAMVYIRGNAWDYDNWETLGATGWSHKDVLPWFRKSEGNSRAGSSKEFDAHHGGDGPLSVVDQKWANPGSHAFVEAARRLQLPLNSDFNGARQEGFGIYQTTQKDGERWSASRAYVEPARDRANLDVRTHALVRRIIIQDGRARGVEYERAGKVVQVFARGAVVLSAGAFGSPQILQLSGIGPAAMLRQHGIPVLADRAEVGANLQDHIDYVSGFATKSNDSFGSSLAGTMRMARAVVEHRRKRTGILTTCWAEAGGFWKVMPDAPAPDVQFHFVPAVLEDHGRENVKGHGFSCHACVLRPESKGTVTLNSADPAAPPRIDPNFLADDRDMAVLRAGVRFMHRIFETPPMSDYNPVDRHPVDLYNDAALDTLIRNRADTVYHPVGTCRMGSDEASVVDPRLKLRGVEGLYVADASIMPKIVSGNTNAPSIMIGERCAAFVAEDLKVGAMVAA</sequence>
<dbReference type="Proteomes" id="UP000258016">
    <property type="component" value="Chromosome"/>
</dbReference>
<evidence type="ECO:0000313" key="9">
    <source>
        <dbReference type="Proteomes" id="UP000258016"/>
    </source>
</evidence>
<dbReference type="PANTHER" id="PTHR11552">
    <property type="entry name" value="GLUCOSE-METHANOL-CHOLINE GMC OXIDOREDUCTASE"/>
    <property type="match status" value="1"/>
</dbReference>
<evidence type="ECO:0000256" key="5">
    <source>
        <dbReference type="RuleBase" id="RU003968"/>
    </source>
</evidence>
<keyword evidence="3 5" id="KW-0285">Flavoprotein</keyword>
<evidence type="ECO:0000313" key="8">
    <source>
        <dbReference type="EMBL" id="ASR50556.1"/>
    </source>
</evidence>
<dbReference type="InterPro" id="IPR036188">
    <property type="entry name" value="FAD/NAD-bd_sf"/>
</dbReference>
<dbReference type="Gene3D" id="3.30.560.10">
    <property type="entry name" value="Glucose Oxidase, domain 3"/>
    <property type="match status" value="1"/>
</dbReference>
<accession>A0ABN5B0Z7</accession>
<dbReference type="PANTHER" id="PTHR11552:SF147">
    <property type="entry name" value="CHOLINE DEHYDROGENASE, MITOCHONDRIAL"/>
    <property type="match status" value="1"/>
</dbReference>
<dbReference type="InterPro" id="IPR007867">
    <property type="entry name" value="GMC_OxRtase_C"/>
</dbReference>
<comment type="similarity">
    <text evidence="2 5">Belongs to the GMC oxidoreductase family.</text>
</comment>
<organism evidence="8 9">
    <name type="scientific">Blastomonas fulva</name>
    <dbReference type="NCBI Taxonomy" id="1550728"/>
    <lineage>
        <taxon>Bacteria</taxon>
        <taxon>Pseudomonadati</taxon>
        <taxon>Pseudomonadota</taxon>
        <taxon>Alphaproteobacteria</taxon>
        <taxon>Sphingomonadales</taxon>
        <taxon>Sphingomonadaceae</taxon>
        <taxon>Blastomonas</taxon>
    </lineage>
</organism>
<dbReference type="SUPFAM" id="SSF54373">
    <property type="entry name" value="FAD-linked reductases, C-terminal domain"/>
    <property type="match status" value="1"/>
</dbReference>
<dbReference type="EMBL" id="CP020083">
    <property type="protein sequence ID" value="ASR50556.1"/>
    <property type="molecule type" value="Genomic_DNA"/>
</dbReference>
<dbReference type="Gene3D" id="3.50.50.60">
    <property type="entry name" value="FAD/NAD(P)-binding domain"/>
    <property type="match status" value="1"/>
</dbReference>
<protein>
    <submittedName>
        <fullName evidence="8">Glucose-methanol-choline oxidoreductase</fullName>
    </submittedName>
</protein>
<keyword evidence="9" id="KW-1185">Reference proteome</keyword>
<dbReference type="InterPro" id="IPR000172">
    <property type="entry name" value="GMC_OxRdtase_N"/>
</dbReference>
<dbReference type="GeneID" id="303484533"/>
<evidence type="ECO:0000256" key="1">
    <source>
        <dbReference type="ARBA" id="ARBA00001974"/>
    </source>
</evidence>
<dbReference type="SUPFAM" id="SSF51905">
    <property type="entry name" value="FAD/NAD(P)-binding domain"/>
    <property type="match status" value="1"/>
</dbReference>
<evidence type="ECO:0000256" key="3">
    <source>
        <dbReference type="ARBA" id="ARBA00022630"/>
    </source>
</evidence>
<feature type="domain" description="Glucose-methanol-choline oxidoreductase N-terminal" evidence="6">
    <location>
        <begin position="79"/>
        <end position="102"/>
    </location>
</feature>
<dbReference type="PROSITE" id="PS00624">
    <property type="entry name" value="GMC_OXRED_2"/>
    <property type="match status" value="1"/>
</dbReference>
<name>A0ABN5B0Z7_9SPHN</name>
<feature type="domain" description="Glucose-methanol-choline oxidoreductase N-terminal" evidence="7">
    <location>
        <begin position="256"/>
        <end position="270"/>
    </location>
</feature>
<keyword evidence="4 5" id="KW-0274">FAD</keyword>
<dbReference type="Pfam" id="PF00732">
    <property type="entry name" value="GMC_oxred_N"/>
    <property type="match status" value="1"/>
</dbReference>
<dbReference type="InterPro" id="IPR012132">
    <property type="entry name" value="GMC_OxRdtase"/>
</dbReference>
<evidence type="ECO:0000256" key="2">
    <source>
        <dbReference type="ARBA" id="ARBA00010790"/>
    </source>
</evidence>
<proteinExistence type="inferred from homology"/>
<evidence type="ECO:0000256" key="4">
    <source>
        <dbReference type="ARBA" id="ARBA00022827"/>
    </source>
</evidence>
<evidence type="ECO:0000259" key="6">
    <source>
        <dbReference type="PROSITE" id="PS00623"/>
    </source>
</evidence>
<dbReference type="RefSeq" id="WP_069050776.1">
    <property type="nucleotide sequence ID" value="NZ_CP020083.1"/>
</dbReference>
<gene>
    <name evidence="8" type="ORF">B5J99_02965</name>
</gene>
<evidence type="ECO:0000259" key="7">
    <source>
        <dbReference type="PROSITE" id="PS00624"/>
    </source>
</evidence>
<comment type="cofactor">
    <cofactor evidence="1">
        <name>FAD</name>
        <dbReference type="ChEBI" id="CHEBI:57692"/>
    </cofactor>
</comment>
<dbReference type="Pfam" id="PF05199">
    <property type="entry name" value="GMC_oxred_C"/>
    <property type="match status" value="1"/>
</dbReference>
<dbReference type="PROSITE" id="PS00623">
    <property type="entry name" value="GMC_OXRED_1"/>
    <property type="match status" value="1"/>
</dbReference>